<dbReference type="InterPro" id="IPR058535">
    <property type="entry name" value="MafB19-deam"/>
</dbReference>
<dbReference type="GO" id="GO:0052717">
    <property type="term" value="F:tRNA-specific adenosine-34 deaminase activity"/>
    <property type="evidence" value="ECO:0007669"/>
    <property type="project" value="UniProtKB-UniRule"/>
</dbReference>
<keyword evidence="3 8" id="KW-0819">tRNA processing</keyword>
<evidence type="ECO:0000256" key="4">
    <source>
        <dbReference type="ARBA" id="ARBA00022723"/>
    </source>
</evidence>
<dbReference type="FunFam" id="3.40.140.10:FF:000005">
    <property type="entry name" value="tRNA-specific adenosine deaminase"/>
    <property type="match status" value="1"/>
</dbReference>
<feature type="binding site" evidence="8">
    <location>
        <position position="52"/>
    </location>
    <ligand>
        <name>Zn(2+)</name>
        <dbReference type="ChEBI" id="CHEBI:29105"/>
        <note>catalytic</note>
    </ligand>
</feature>
<evidence type="ECO:0000259" key="9">
    <source>
        <dbReference type="PROSITE" id="PS51747"/>
    </source>
</evidence>
<dbReference type="GO" id="GO:0008270">
    <property type="term" value="F:zinc ion binding"/>
    <property type="evidence" value="ECO:0007669"/>
    <property type="project" value="UniProtKB-UniRule"/>
</dbReference>
<dbReference type="GO" id="GO:0002100">
    <property type="term" value="P:tRNA wobble adenosine to inosine editing"/>
    <property type="evidence" value="ECO:0007669"/>
    <property type="project" value="UniProtKB-UniRule"/>
</dbReference>
<dbReference type="HAMAP" id="MF_00972">
    <property type="entry name" value="tRNA_aden_deaminase"/>
    <property type="match status" value="1"/>
</dbReference>
<dbReference type="RefSeq" id="WP_072575545.1">
    <property type="nucleotide sequence ID" value="NZ_LWHB01000012.1"/>
</dbReference>
<dbReference type="SUPFAM" id="SSF53927">
    <property type="entry name" value="Cytidine deaminase-like"/>
    <property type="match status" value="1"/>
</dbReference>
<comment type="similarity">
    <text evidence="1">Belongs to the cytidine and deoxycytidylate deaminase family. ADAT2 subfamily.</text>
</comment>
<dbReference type="InterPro" id="IPR028883">
    <property type="entry name" value="tRNA_aden_deaminase"/>
</dbReference>
<dbReference type="Proteomes" id="UP000254601">
    <property type="component" value="Unassembled WGS sequence"/>
</dbReference>
<feature type="binding site" evidence="8">
    <location>
        <position position="82"/>
    </location>
    <ligand>
        <name>Zn(2+)</name>
        <dbReference type="ChEBI" id="CHEBI:29105"/>
        <note>catalytic</note>
    </ligand>
</feature>
<evidence type="ECO:0000313" key="10">
    <source>
        <dbReference type="EMBL" id="SUO95403.1"/>
    </source>
</evidence>
<accession>A0A380MU02</accession>
<dbReference type="InterPro" id="IPR016193">
    <property type="entry name" value="Cytidine_deaminase-like"/>
</dbReference>
<name>A0A380MU02_9GAMM</name>
<keyword evidence="11" id="KW-1185">Reference proteome</keyword>
<reference evidence="10 11" key="1">
    <citation type="submission" date="2018-06" db="EMBL/GenBank/DDBJ databases">
        <authorList>
            <consortium name="Pathogen Informatics"/>
            <person name="Doyle S."/>
        </authorList>
    </citation>
    <scope>NUCLEOTIDE SEQUENCE [LARGE SCALE GENOMIC DNA]</scope>
    <source>
        <strain evidence="10 11">NCTC13337</strain>
    </source>
</reference>
<dbReference type="InterPro" id="IPR002125">
    <property type="entry name" value="CMP_dCMP_dom"/>
</dbReference>
<evidence type="ECO:0000256" key="2">
    <source>
        <dbReference type="ARBA" id="ARBA00011738"/>
    </source>
</evidence>
<dbReference type="PANTHER" id="PTHR11079">
    <property type="entry name" value="CYTOSINE DEAMINASE FAMILY MEMBER"/>
    <property type="match status" value="1"/>
</dbReference>
<dbReference type="AlphaFoldDB" id="A0A380MU02"/>
<dbReference type="PROSITE" id="PS00903">
    <property type="entry name" value="CYT_DCMP_DEAMINASES_1"/>
    <property type="match status" value="1"/>
</dbReference>
<evidence type="ECO:0000256" key="3">
    <source>
        <dbReference type="ARBA" id="ARBA00022694"/>
    </source>
</evidence>
<organism evidence="10 11">
    <name type="scientific">Suttonella ornithocola</name>
    <dbReference type="NCBI Taxonomy" id="279832"/>
    <lineage>
        <taxon>Bacteria</taxon>
        <taxon>Pseudomonadati</taxon>
        <taxon>Pseudomonadota</taxon>
        <taxon>Gammaproteobacteria</taxon>
        <taxon>Cardiobacteriales</taxon>
        <taxon>Cardiobacteriaceae</taxon>
        <taxon>Suttonella</taxon>
    </lineage>
</organism>
<gene>
    <name evidence="8 10" type="primary">tadA</name>
    <name evidence="10" type="ORF">NCTC13337_01301</name>
</gene>
<dbReference type="OrthoDB" id="9802676at2"/>
<dbReference type="NCBIfam" id="NF008113">
    <property type="entry name" value="PRK10860.1"/>
    <property type="match status" value="1"/>
</dbReference>
<comment type="catalytic activity">
    <reaction evidence="7 8">
        <text>adenosine(34) in tRNA + H2O + H(+) = inosine(34) in tRNA + NH4(+)</text>
        <dbReference type="Rhea" id="RHEA:43168"/>
        <dbReference type="Rhea" id="RHEA-COMP:10373"/>
        <dbReference type="Rhea" id="RHEA-COMP:10374"/>
        <dbReference type="ChEBI" id="CHEBI:15377"/>
        <dbReference type="ChEBI" id="CHEBI:15378"/>
        <dbReference type="ChEBI" id="CHEBI:28938"/>
        <dbReference type="ChEBI" id="CHEBI:74411"/>
        <dbReference type="ChEBI" id="CHEBI:82852"/>
        <dbReference type="EC" id="3.5.4.33"/>
    </reaction>
</comment>
<keyword evidence="6 8" id="KW-0862">Zinc</keyword>
<dbReference type="PROSITE" id="PS51747">
    <property type="entry name" value="CYT_DCMP_DEAMINASES_2"/>
    <property type="match status" value="1"/>
</dbReference>
<evidence type="ECO:0000256" key="7">
    <source>
        <dbReference type="ARBA" id="ARBA00048045"/>
    </source>
</evidence>
<feature type="domain" description="CMP/dCMP-type deaminase" evidence="9">
    <location>
        <begin position="1"/>
        <end position="111"/>
    </location>
</feature>
<feature type="active site" description="Proton donor" evidence="8">
    <location>
        <position position="54"/>
    </location>
</feature>
<dbReference type="Pfam" id="PF14437">
    <property type="entry name" value="MafB19-deam"/>
    <property type="match status" value="1"/>
</dbReference>
<keyword evidence="4 8" id="KW-0479">Metal-binding</keyword>
<dbReference type="CDD" id="cd01285">
    <property type="entry name" value="nucleoside_deaminase"/>
    <property type="match status" value="1"/>
</dbReference>
<evidence type="ECO:0000313" key="11">
    <source>
        <dbReference type="Proteomes" id="UP000254601"/>
    </source>
</evidence>
<evidence type="ECO:0000256" key="5">
    <source>
        <dbReference type="ARBA" id="ARBA00022801"/>
    </source>
</evidence>
<dbReference type="EMBL" id="UHIC01000001">
    <property type="protein sequence ID" value="SUO95403.1"/>
    <property type="molecule type" value="Genomic_DNA"/>
</dbReference>
<comment type="subunit">
    <text evidence="2 8">Homodimer.</text>
</comment>
<comment type="function">
    <text evidence="8">Catalyzes the deamination of adenosine to inosine at the wobble position 34 of tRNA(Arg2).</text>
</comment>
<comment type="cofactor">
    <cofactor evidence="8">
        <name>Zn(2+)</name>
        <dbReference type="ChEBI" id="CHEBI:29105"/>
    </cofactor>
    <text evidence="8">Binds 1 zinc ion per subunit.</text>
</comment>
<proteinExistence type="inferred from homology"/>
<evidence type="ECO:0000256" key="1">
    <source>
        <dbReference type="ARBA" id="ARBA00010669"/>
    </source>
</evidence>
<dbReference type="Gene3D" id="3.40.140.10">
    <property type="entry name" value="Cytidine Deaminase, domain 2"/>
    <property type="match status" value="1"/>
</dbReference>
<dbReference type="EC" id="3.5.4.33" evidence="8"/>
<sequence>MTDEDWMRLALEEAKLAADNDEVPIGAVLIRGEQLLAKAGNRTIRDCDPSAHAEVLVLREGAKCLGNYRLGNCALYVTVEPCVMCVGALVQARVRKLVYGAYNLRGGACGTSFDLARHPILNHQITELKSGILAQECGALMQDFFEKKRKR</sequence>
<dbReference type="PANTHER" id="PTHR11079:SF202">
    <property type="entry name" value="TRNA-SPECIFIC ADENOSINE DEAMINASE"/>
    <property type="match status" value="1"/>
</dbReference>
<protein>
    <recommendedName>
        <fullName evidence="8">tRNA-specific adenosine deaminase</fullName>
        <ecNumber evidence="8">3.5.4.33</ecNumber>
    </recommendedName>
</protein>
<evidence type="ECO:0000256" key="8">
    <source>
        <dbReference type="HAMAP-Rule" id="MF_00972"/>
    </source>
</evidence>
<keyword evidence="5 8" id="KW-0378">Hydrolase</keyword>
<evidence type="ECO:0000256" key="6">
    <source>
        <dbReference type="ARBA" id="ARBA00022833"/>
    </source>
</evidence>
<feature type="binding site" evidence="8">
    <location>
        <position position="85"/>
    </location>
    <ligand>
        <name>Zn(2+)</name>
        <dbReference type="ChEBI" id="CHEBI:29105"/>
        <note>catalytic</note>
    </ligand>
</feature>
<dbReference type="InterPro" id="IPR016192">
    <property type="entry name" value="APOBEC/CMP_deaminase_Zn-bd"/>
</dbReference>